<comment type="caution">
    <text evidence="1">The sequence shown here is derived from an EMBL/GenBank/DDBJ whole genome shotgun (WGS) entry which is preliminary data.</text>
</comment>
<sequence>GLNSPLIYRFFTFHFPIAKNYLAFPAFKKVVSVLKEEKIEIIQENKRK</sequence>
<accession>X1QZ28</accession>
<name>X1QZ28_9ZZZZ</name>
<feature type="non-terminal residue" evidence="1">
    <location>
        <position position="1"/>
    </location>
</feature>
<dbReference type="AlphaFoldDB" id="X1QZ28"/>
<organism evidence="1">
    <name type="scientific">marine sediment metagenome</name>
    <dbReference type="NCBI Taxonomy" id="412755"/>
    <lineage>
        <taxon>unclassified sequences</taxon>
        <taxon>metagenomes</taxon>
        <taxon>ecological metagenomes</taxon>
    </lineage>
</organism>
<evidence type="ECO:0000313" key="1">
    <source>
        <dbReference type="EMBL" id="GAI73827.1"/>
    </source>
</evidence>
<dbReference type="EMBL" id="BARW01012840">
    <property type="protein sequence ID" value="GAI73827.1"/>
    <property type="molecule type" value="Genomic_DNA"/>
</dbReference>
<protein>
    <submittedName>
        <fullName evidence="1">Uncharacterized protein</fullName>
    </submittedName>
</protein>
<gene>
    <name evidence="1" type="ORF">S12H4_23935</name>
</gene>
<reference evidence="1" key="1">
    <citation type="journal article" date="2014" name="Front. Microbiol.">
        <title>High frequency of phylogenetically diverse reductive dehalogenase-homologous genes in deep subseafloor sedimentary metagenomes.</title>
        <authorList>
            <person name="Kawai M."/>
            <person name="Futagami T."/>
            <person name="Toyoda A."/>
            <person name="Takaki Y."/>
            <person name="Nishi S."/>
            <person name="Hori S."/>
            <person name="Arai W."/>
            <person name="Tsubouchi T."/>
            <person name="Morono Y."/>
            <person name="Uchiyama I."/>
            <person name="Ito T."/>
            <person name="Fujiyama A."/>
            <person name="Inagaki F."/>
            <person name="Takami H."/>
        </authorList>
    </citation>
    <scope>NUCLEOTIDE SEQUENCE</scope>
    <source>
        <strain evidence="1">Expedition CK06-06</strain>
    </source>
</reference>
<proteinExistence type="predicted"/>